<dbReference type="Proteomes" id="UP000010931">
    <property type="component" value="Unassembled WGS sequence"/>
</dbReference>
<evidence type="ECO:0000259" key="2">
    <source>
        <dbReference type="Pfam" id="PF14280"/>
    </source>
</evidence>
<dbReference type="Pfam" id="PF14280">
    <property type="entry name" value="DUF4365"/>
    <property type="match status" value="1"/>
</dbReference>
<dbReference type="STRING" id="85558.T45_09135"/>
<accession>L7F4B8</accession>
<organism evidence="3 4">
    <name type="scientific">Streptomyces turgidiscabies (strain Car8)</name>
    <dbReference type="NCBI Taxonomy" id="698760"/>
    <lineage>
        <taxon>Bacteria</taxon>
        <taxon>Bacillati</taxon>
        <taxon>Actinomycetota</taxon>
        <taxon>Actinomycetes</taxon>
        <taxon>Kitasatosporales</taxon>
        <taxon>Streptomycetaceae</taxon>
        <taxon>Streptomyces</taxon>
    </lineage>
</organism>
<comment type="caution">
    <text evidence="3">The sequence shown here is derived from an EMBL/GenBank/DDBJ whole genome shotgun (WGS) entry which is preliminary data.</text>
</comment>
<proteinExistence type="predicted"/>
<protein>
    <recommendedName>
        <fullName evidence="2">DUF4365 domain-containing protein</fullName>
    </recommendedName>
</protein>
<evidence type="ECO:0000256" key="1">
    <source>
        <dbReference type="SAM" id="MobiDB-lite"/>
    </source>
</evidence>
<name>L7F4B8_STRT8</name>
<keyword evidence="4" id="KW-1185">Reference proteome</keyword>
<feature type="domain" description="DUF4365" evidence="2">
    <location>
        <begin position="39"/>
        <end position="194"/>
    </location>
</feature>
<dbReference type="GeneID" id="97407200"/>
<dbReference type="RefSeq" id="WP_006378783.1">
    <property type="nucleotide sequence ID" value="NZ_AEJB01000361.1"/>
</dbReference>
<reference evidence="3 4" key="1">
    <citation type="journal article" date="2011" name="Plasmid">
        <title>Streptomyces turgidiscabies Car8 contains a modular pathogenicity island that shares virulence genes with other actinobacterial plant pathogens.</title>
        <authorList>
            <person name="Huguet-Tapia J.C."/>
            <person name="Badger J.H."/>
            <person name="Loria R."/>
            <person name="Pettis G.S."/>
        </authorList>
    </citation>
    <scope>NUCLEOTIDE SEQUENCE [LARGE SCALE GENOMIC DNA]</scope>
    <source>
        <strain evidence="3 4">Car8</strain>
    </source>
</reference>
<evidence type="ECO:0000313" key="4">
    <source>
        <dbReference type="Proteomes" id="UP000010931"/>
    </source>
</evidence>
<sequence>MAGDADDPSTPEGLARLDARKSDARDLVDGQLPMSAREEQISLAFTRMITYAAGCAVKTHDTDYEGVDLTITSSVEYKRILGPQFDLQLKATIQHGRLTDEHLAWPMKVKPYRKLVRGNDGKRHIPAYLGVLLLPEDATRWVDVDENRLITESRMFWQAASEFPGETTSESTHTVHLPRSNLFTVEQLLRIMENIGNNEGGAR</sequence>
<dbReference type="EMBL" id="AEJB01000361">
    <property type="protein sequence ID" value="ELP65856.1"/>
    <property type="molecule type" value="Genomic_DNA"/>
</dbReference>
<evidence type="ECO:0000313" key="3">
    <source>
        <dbReference type="EMBL" id="ELP65856.1"/>
    </source>
</evidence>
<feature type="region of interest" description="Disordered" evidence="1">
    <location>
        <begin position="1"/>
        <end position="20"/>
    </location>
</feature>
<gene>
    <name evidence="3" type="ORF">STRTUCAR8_01805</name>
</gene>
<dbReference type="AlphaFoldDB" id="L7F4B8"/>
<dbReference type="InterPro" id="IPR025375">
    <property type="entry name" value="DUF4365"/>
</dbReference>